<dbReference type="Proteomes" id="UP000316594">
    <property type="component" value="Unassembled WGS sequence"/>
</dbReference>
<comment type="caution">
    <text evidence="2">The sequence shown here is derived from an EMBL/GenBank/DDBJ whole genome shotgun (WGS) entry which is preliminary data.</text>
</comment>
<accession>A0AB38PKT1</accession>
<evidence type="ECO:0000259" key="1">
    <source>
        <dbReference type="Pfam" id="PF05709"/>
    </source>
</evidence>
<evidence type="ECO:0000313" key="2">
    <source>
        <dbReference type="EMBL" id="TRL79266.1"/>
    </source>
</evidence>
<name>A0AB38PKT1_STAHA</name>
<gene>
    <name evidence="2" type="ORF">FNL11_01875</name>
</gene>
<dbReference type="AlphaFoldDB" id="A0AB38PKT1"/>
<feature type="domain" description="Siphovirus-type tail component RIFT-related" evidence="1">
    <location>
        <begin position="14"/>
        <end position="159"/>
    </location>
</feature>
<dbReference type="EMBL" id="VJMP01000001">
    <property type="protein sequence ID" value="TRL79266.1"/>
    <property type="molecule type" value="Genomic_DNA"/>
</dbReference>
<organism evidence="2 3">
    <name type="scientific">Staphylococcus haemolyticus</name>
    <dbReference type="NCBI Taxonomy" id="1283"/>
    <lineage>
        <taxon>Bacteria</taxon>
        <taxon>Bacillati</taxon>
        <taxon>Bacillota</taxon>
        <taxon>Bacilli</taxon>
        <taxon>Bacillales</taxon>
        <taxon>Staphylococcaceae</taxon>
        <taxon>Staphylococcus</taxon>
    </lineage>
</organism>
<dbReference type="InterPro" id="IPR008841">
    <property type="entry name" value="Siphovirus-type_tail_N"/>
</dbReference>
<proteinExistence type="predicted"/>
<dbReference type="Pfam" id="PF05709">
    <property type="entry name" value="Sipho_tail"/>
    <property type="match status" value="1"/>
</dbReference>
<protein>
    <submittedName>
        <fullName evidence="2">Phage tail family protein</fullName>
    </submittedName>
</protein>
<reference evidence="2 3" key="1">
    <citation type="submission" date="2019-07" db="EMBL/GenBank/DDBJ databases">
        <title>Genome Sequencing and Assembly of Staphylococcus haemolyticus SDA2.</title>
        <authorList>
            <person name="Emmons C.B."/>
            <person name="Park C."/>
            <person name="Sevigny J.L."/>
            <person name="Andam C."/>
        </authorList>
    </citation>
    <scope>NUCLEOTIDE SEQUENCE [LARGE SCALE GENOMIC DNA]</scope>
    <source>
        <strain evidence="2 3">SDA2</strain>
    </source>
</reference>
<sequence>MDIEITKLNGDNYRLSDYGINVKDVVVENIESEDKFQDYEGIHGRHLISSVYRKRKILVPVFFIARDNIDYSLQRNLLYELVQDINPFWIRELRKSKKDNYIFKDTVASEYQIVDKNQNPVYQNNTDQFVTAKRYLVKLTNILNPTQKNYTGNVQLEFETTKLPFAESIGTSLELHQQFISDLWSIDEEIDLEDESKQKYIFEKVNSGRVYYHGSIPNNQFNMYKRIKIILGHNTNKFIWSLNNKIIMSIKGLELKKGDQIEYDSLRILKNGESIVRYTNSELPTFESGYNNFVLNQTIKRIEFDMRFYSK</sequence>
<evidence type="ECO:0000313" key="3">
    <source>
        <dbReference type="Proteomes" id="UP000316594"/>
    </source>
</evidence>